<dbReference type="EMBL" id="CAJOBC010014719">
    <property type="protein sequence ID" value="CAF4021111.1"/>
    <property type="molecule type" value="Genomic_DNA"/>
</dbReference>
<evidence type="ECO:0000313" key="3">
    <source>
        <dbReference type="EMBL" id="CAF1387313.1"/>
    </source>
</evidence>
<dbReference type="AlphaFoldDB" id="A0A815A2M9"/>
<keyword evidence="6" id="KW-1185">Reference proteome</keyword>
<dbReference type="Proteomes" id="UP000677228">
    <property type="component" value="Unassembled WGS sequence"/>
</dbReference>
<accession>A0A815A2M9</accession>
<name>A0A815A2M9_9BILA</name>
<dbReference type="EMBL" id="CAJNOQ010010423">
    <property type="protein sequence ID" value="CAF1251465.1"/>
    <property type="molecule type" value="Genomic_DNA"/>
</dbReference>
<dbReference type="Proteomes" id="UP000682733">
    <property type="component" value="Unassembled WGS sequence"/>
</dbReference>
<reference evidence="2" key="1">
    <citation type="submission" date="2021-02" db="EMBL/GenBank/DDBJ databases">
        <authorList>
            <person name="Nowell W R."/>
        </authorList>
    </citation>
    <scope>NUCLEOTIDE SEQUENCE</scope>
</reference>
<feature type="region of interest" description="Disordered" evidence="1">
    <location>
        <begin position="117"/>
        <end position="144"/>
    </location>
</feature>
<evidence type="ECO:0000256" key="1">
    <source>
        <dbReference type="SAM" id="MobiDB-lite"/>
    </source>
</evidence>
<comment type="caution">
    <text evidence="2">The sequence shown here is derived from an EMBL/GenBank/DDBJ whole genome shotgun (WGS) entry which is preliminary data.</text>
</comment>
<evidence type="ECO:0000313" key="6">
    <source>
        <dbReference type="Proteomes" id="UP000663829"/>
    </source>
</evidence>
<dbReference type="OrthoDB" id="3591448at2759"/>
<organism evidence="2 6">
    <name type="scientific">Didymodactylos carnosus</name>
    <dbReference type="NCBI Taxonomy" id="1234261"/>
    <lineage>
        <taxon>Eukaryota</taxon>
        <taxon>Metazoa</taxon>
        <taxon>Spiralia</taxon>
        <taxon>Gnathifera</taxon>
        <taxon>Rotifera</taxon>
        <taxon>Eurotatoria</taxon>
        <taxon>Bdelloidea</taxon>
        <taxon>Philodinida</taxon>
        <taxon>Philodinidae</taxon>
        <taxon>Didymodactylos</taxon>
    </lineage>
</organism>
<protein>
    <submittedName>
        <fullName evidence="2">Uncharacterized protein</fullName>
    </submittedName>
</protein>
<dbReference type="Proteomes" id="UP000681722">
    <property type="component" value="Unassembled WGS sequence"/>
</dbReference>
<gene>
    <name evidence="2" type="ORF">GPM918_LOCUS26155</name>
    <name evidence="3" type="ORF">OVA965_LOCUS32396</name>
    <name evidence="4" type="ORF">SRO942_LOCUS26253</name>
    <name evidence="5" type="ORF">TMI583_LOCUS33256</name>
</gene>
<dbReference type="EMBL" id="CAJOBA010046915">
    <property type="protein sequence ID" value="CAF4195172.1"/>
    <property type="molecule type" value="Genomic_DNA"/>
</dbReference>
<proteinExistence type="predicted"/>
<sequence length="363" mass="41388">MGTGCSHGLKLKQRPRDRVISKQRKRVLEPALVPSTSQFKSNIIKNDIRTLDGPRIQSSLNHNQSSPSSLRRQQNSVISHLVSSYHHDQVAPSDDRIRKPINRTATSNQIDIQITPTQKQLKPSISVQKQQAQHTERSLTTPTTFSNPLYRLSLTKTSGNGKLTSILRTSSSQSTIVQTTTSAGQTKKPPKIPTHVRCEQYARRSDRTMKKSPLEDHMEENLLFGSSERKRPLIDVTKPKLTYLSNSEHHDDSFAKQDKRSSQPCPTCDRQVAKYQLYPRHICDRCVYRARDKPNGRPVEFYNMDSMGYGCHGYYSNTDQKEVYDSTICYIKGNKKGQEEKDKTWIRCQAQEARFGGIVIQPN</sequence>
<dbReference type="EMBL" id="CAJNOK010025209">
    <property type="protein sequence ID" value="CAF1387313.1"/>
    <property type="molecule type" value="Genomic_DNA"/>
</dbReference>
<evidence type="ECO:0000313" key="4">
    <source>
        <dbReference type="EMBL" id="CAF4021111.1"/>
    </source>
</evidence>
<evidence type="ECO:0000313" key="2">
    <source>
        <dbReference type="EMBL" id="CAF1251465.1"/>
    </source>
</evidence>
<evidence type="ECO:0000313" key="5">
    <source>
        <dbReference type="EMBL" id="CAF4195172.1"/>
    </source>
</evidence>
<dbReference type="Proteomes" id="UP000663829">
    <property type="component" value="Unassembled WGS sequence"/>
</dbReference>